<evidence type="ECO:0000256" key="1">
    <source>
        <dbReference type="ARBA" id="ARBA00022723"/>
    </source>
</evidence>
<dbReference type="GO" id="GO:0006355">
    <property type="term" value="P:regulation of DNA-templated transcription"/>
    <property type="evidence" value="ECO:0007669"/>
    <property type="project" value="InterPro"/>
</dbReference>
<comment type="similarity">
    <text evidence="3">Belongs to the DNA gyrase inhibitor YacG family.</text>
</comment>
<comment type="cofactor">
    <cofactor evidence="3">
        <name>Zn(2+)</name>
        <dbReference type="ChEBI" id="CHEBI:29105"/>
    </cofactor>
    <text evidence="3">Binds 1 zinc ion.</text>
</comment>
<evidence type="ECO:0000313" key="5">
    <source>
        <dbReference type="Proteomes" id="UP000324996"/>
    </source>
</evidence>
<evidence type="ECO:0000256" key="2">
    <source>
        <dbReference type="ARBA" id="ARBA00022833"/>
    </source>
</evidence>
<feature type="binding site" evidence="3">
    <location>
        <position position="31"/>
    </location>
    <ligand>
        <name>Zn(2+)</name>
        <dbReference type="ChEBI" id="CHEBI:29105"/>
    </ligand>
</feature>
<feature type="binding site" evidence="3">
    <location>
        <position position="12"/>
    </location>
    <ligand>
        <name>Zn(2+)</name>
        <dbReference type="ChEBI" id="CHEBI:29105"/>
    </ligand>
</feature>
<comment type="caution">
    <text evidence="4">The sequence shown here is derived from an EMBL/GenBank/DDBJ whole genome shotgun (WGS) entry which is preliminary data.</text>
</comment>
<feature type="binding site" evidence="3">
    <location>
        <position position="15"/>
    </location>
    <ligand>
        <name>Zn(2+)</name>
        <dbReference type="ChEBI" id="CHEBI:29105"/>
    </ligand>
</feature>
<name>A0A5A7NAS5_9PROT</name>
<dbReference type="InterPro" id="IPR013088">
    <property type="entry name" value="Znf_NHR/GATA"/>
</dbReference>
<dbReference type="Pfam" id="PF03884">
    <property type="entry name" value="YacG"/>
    <property type="match status" value="1"/>
</dbReference>
<feature type="binding site" evidence="3">
    <location>
        <position position="27"/>
    </location>
    <ligand>
        <name>Zn(2+)</name>
        <dbReference type="ChEBI" id="CHEBI:29105"/>
    </ligand>
</feature>
<keyword evidence="5" id="KW-1185">Reference proteome</keyword>
<dbReference type="EMBL" id="BKCN01000008">
    <property type="protein sequence ID" value="GER04139.1"/>
    <property type="molecule type" value="Genomic_DNA"/>
</dbReference>
<dbReference type="HAMAP" id="MF_00649">
    <property type="entry name" value="DNA_gyrase_inhibitor_YacG"/>
    <property type="match status" value="1"/>
</dbReference>
<organism evidence="4 5">
    <name type="scientific">Iodidimonas nitroreducens</name>
    <dbReference type="NCBI Taxonomy" id="1236968"/>
    <lineage>
        <taxon>Bacteria</taxon>
        <taxon>Pseudomonadati</taxon>
        <taxon>Pseudomonadota</taxon>
        <taxon>Alphaproteobacteria</taxon>
        <taxon>Iodidimonadales</taxon>
        <taxon>Iodidimonadaceae</taxon>
        <taxon>Iodidimonas</taxon>
    </lineage>
</organism>
<dbReference type="PANTHER" id="PTHR36150:SF1">
    <property type="entry name" value="DNA GYRASE INHIBITOR YACG"/>
    <property type="match status" value="1"/>
</dbReference>
<dbReference type="AlphaFoldDB" id="A0A5A7NAS5"/>
<comment type="subunit">
    <text evidence="3">Interacts with GyrB.</text>
</comment>
<gene>
    <name evidence="3" type="primary">yacG</name>
    <name evidence="4" type="ORF">JCM17846_18210</name>
</gene>
<dbReference type="SUPFAM" id="SSF57716">
    <property type="entry name" value="Glucocorticoid receptor-like (DNA-binding domain)"/>
    <property type="match status" value="1"/>
</dbReference>
<dbReference type="PANTHER" id="PTHR36150">
    <property type="entry name" value="DNA GYRASE INHIBITOR YACG"/>
    <property type="match status" value="1"/>
</dbReference>
<dbReference type="GO" id="GO:0008270">
    <property type="term" value="F:zinc ion binding"/>
    <property type="evidence" value="ECO:0007669"/>
    <property type="project" value="UniProtKB-UniRule"/>
</dbReference>
<evidence type="ECO:0000256" key="3">
    <source>
        <dbReference type="HAMAP-Rule" id="MF_00649"/>
    </source>
</evidence>
<dbReference type="Proteomes" id="UP000324996">
    <property type="component" value="Unassembled WGS sequence"/>
</dbReference>
<proteinExistence type="inferred from homology"/>
<keyword evidence="2 3" id="KW-0862">Zinc</keyword>
<protein>
    <recommendedName>
        <fullName evidence="3">DNA gyrase inhibitor YacG</fullName>
    </recommendedName>
</protein>
<reference evidence="4 5" key="1">
    <citation type="submission" date="2019-09" db="EMBL/GenBank/DDBJ databases">
        <title>NBRP : Genome information of microbial organism related human and environment.</title>
        <authorList>
            <person name="Hattori M."/>
            <person name="Oshima K."/>
            <person name="Inaba H."/>
            <person name="Suda W."/>
            <person name="Sakamoto M."/>
            <person name="Iino T."/>
            <person name="Kitahara M."/>
            <person name="Oshida Y."/>
            <person name="Iida T."/>
            <person name="Kudo T."/>
            <person name="Itoh T."/>
            <person name="Ohkuma M."/>
        </authorList>
    </citation>
    <scope>NUCLEOTIDE SEQUENCE [LARGE SCALE GENOMIC DNA]</scope>
    <source>
        <strain evidence="4 5">Q-1</strain>
    </source>
</reference>
<evidence type="ECO:0000313" key="4">
    <source>
        <dbReference type="EMBL" id="GER04139.1"/>
    </source>
</evidence>
<dbReference type="RefSeq" id="WP_081837118.1">
    <property type="nucleotide sequence ID" value="NZ_BKCN01000008.1"/>
</dbReference>
<keyword evidence="1 3" id="KW-0479">Metal-binding</keyword>
<sequence>MTASKAPKKGRCPICKTICSGEHKPFCSDRCAKIDLSRWFGEHYVVAGVTPINGFDDEDGLFPSTASGQGRSDCL</sequence>
<accession>A0A5A7NAS5</accession>
<dbReference type="InterPro" id="IPR005584">
    <property type="entry name" value="DNA_gyrase_inhibitor_YacG"/>
</dbReference>
<dbReference type="Gene3D" id="3.30.50.10">
    <property type="entry name" value="Erythroid Transcription Factor GATA-1, subunit A"/>
    <property type="match status" value="1"/>
</dbReference>
<comment type="function">
    <text evidence="3">Inhibits all the catalytic activities of DNA gyrase by preventing its interaction with DNA. Acts by binding directly to the C-terminal domain of GyrB, which probably disrupts DNA binding by the gyrase.</text>
</comment>
<dbReference type="GO" id="GO:0008657">
    <property type="term" value="F:DNA topoisomerase type II (double strand cut, ATP-hydrolyzing) inhibitor activity"/>
    <property type="evidence" value="ECO:0007669"/>
    <property type="project" value="UniProtKB-UniRule"/>
</dbReference>